<dbReference type="InParanoid" id="D8SVD3"/>
<dbReference type="Proteomes" id="UP000001514">
    <property type="component" value="Unassembled WGS sequence"/>
</dbReference>
<sequence length="132" mass="14907">MELDEANCGSEIDLPQNAGQGSRVLDESTAQNDRTFHRFPFTSTAVNTRRRIWPPQKRSLISCRIKTWCLDGNEDSHQGFVALTKNIFDQIPGEESSTVVPCNCENGHFDEAVHEILRKTIVYWIALTPVST</sequence>
<evidence type="ECO:0000313" key="3">
    <source>
        <dbReference type="Proteomes" id="UP000001514"/>
    </source>
</evidence>
<gene>
    <name evidence="2" type="ORF">SELMODRAFT_426119</name>
</gene>
<feature type="region of interest" description="Disordered" evidence="1">
    <location>
        <begin position="1"/>
        <end position="27"/>
    </location>
</feature>
<protein>
    <submittedName>
        <fullName evidence="2">Uncharacterized protein</fullName>
    </submittedName>
</protein>
<dbReference type="AlphaFoldDB" id="D8SVD3"/>
<name>D8SVD3_SELML</name>
<dbReference type="HOGENOM" id="CLU_1920723_0_0_1"/>
<keyword evidence="3" id="KW-1185">Reference proteome</keyword>
<proteinExistence type="predicted"/>
<evidence type="ECO:0000313" key="2">
    <source>
        <dbReference type="EMBL" id="EFJ11593.1"/>
    </source>
</evidence>
<evidence type="ECO:0000256" key="1">
    <source>
        <dbReference type="SAM" id="MobiDB-lite"/>
    </source>
</evidence>
<dbReference type="EMBL" id="GL377645">
    <property type="protein sequence ID" value="EFJ11593.1"/>
    <property type="molecule type" value="Genomic_DNA"/>
</dbReference>
<reference evidence="2 3" key="1">
    <citation type="journal article" date="2011" name="Science">
        <title>The Selaginella genome identifies genetic changes associated with the evolution of vascular plants.</title>
        <authorList>
            <person name="Banks J.A."/>
            <person name="Nishiyama T."/>
            <person name="Hasebe M."/>
            <person name="Bowman J.L."/>
            <person name="Gribskov M."/>
            <person name="dePamphilis C."/>
            <person name="Albert V.A."/>
            <person name="Aono N."/>
            <person name="Aoyama T."/>
            <person name="Ambrose B.A."/>
            <person name="Ashton N.W."/>
            <person name="Axtell M.J."/>
            <person name="Barker E."/>
            <person name="Barker M.S."/>
            <person name="Bennetzen J.L."/>
            <person name="Bonawitz N.D."/>
            <person name="Chapple C."/>
            <person name="Cheng C."/>
            <person name="Correa L.G."/>
            <person name="Dacre M."/>
            <person name="DeBarry J."/>
            <person name="Dreyer I."/>
            <person name="Elias M."/>
            <person name="Engstrom E.M."/>
            <person name="Estelle M."/>
            <person name="Feng L."/>
            <person name="Finet C."/>
            <person name="Floyd S.K."/>
            <person name="Frommer W.B."/>
            <person name="Fujita T."/>
            <person name="Gramzow L."/>
            <person name="Gutensohn M."/>
            <person name="Harholt J."/>
            <person name="Hattori M."/>
            <person name="Heyl A."/>
            <person name="Hirai T."/>
            <person name="Hiwatashi Y."/>
            <person name="Ishikawa M."/>
            <person name="Iwata M."/>
            <person name="Karol K.G."/>
            <person name="Koehler B."/>
            <person name="Kolukisaoglu U."/>
            <person name="Kubo M."/>
            <person name="Kurata T."/>
            <person name="Lalonde S."/>
            <person name="Li K."/>
            <person name="Li Y."/>
            <person name="Litt A."/>
            <person name="Lyons E."/>
            <person name="Manning G."/>
            <person name="Maruyama T."/>
            <person name="Michael T.P."/>
            <person name="Mikami K."/>
            <person name="Miyazaki S."/>
            <person name="Morinaga S."/>
            <person name="Murata T."/>
            <person name="Mueller-Roeber B."/>
            <person name="Nelson D.R."/>
            <person name="Obara M."/>
            <person name="Oguri Y."/>
            <person name="Olmstead R.G."/>
            <person name="Onodera N."/>
            <person name="Petersen B.L."/>
            <person name="Pils B."/>
            <person name="Prigge M."/>
            <person name="Rensing S.A."/>
            <person name="Riano-Pachon D.M."/>
            <person name="Roberts A.W."/>
            <person name="Sato Y."/>
            <person name="Scheller H.V."/>
            <person name="Schulz B."/>
            <person name="Schulz C."/>
            <person name="Shakirov E.V."/>
            <person name="Shibagaki N."/>
            <person name="Shinohara N."/>
            <person name="Shippen D.E."/>
            <person name="Soerensen I."/>
            <person name="Sotooka R."/>
            <person name="Sugimoto N."/>
            <person name="Sugita M."/>
            <person name="Sumikawa N."/>
            <person name="Tanurdzic M."/>
            <person name="Theissen G."/>
            <person name="Ulvskov P."/>
            <person name="Wakazuki S."/>
            <person name="Weng J.K."/>
            <person name="Willats W.W."/>
            <person name="Wipf D."/>
            <person name="Wolf P.G."/>
            <person name="Yang L."/>
            <person name="Zimmer A.D."/>
            <person name="Zhu Q."/>
            <person name="Mitros T."/>
            <person name="Hellsten U."/>
            <person name="Loque D."/>
            <person name="Otillar R."/>
            <person name="Salamov A."/>
            <person name="Schmutz J."/>
            <person name="Shapiro H."/>
            <person name="Lindquist E."/>
            <person name="Lucas S."/>
            <person name="Rokhsar D."/>
            <person name="Grigoriev I.V."/>
        </authorList>
    </citation>
    <scope>NUCLEOTIDE SEQUENCE [LARGE SCALE GENOMIC DNA]</scope>
</reference>
<organism evidence="3">
    <name type="scientific">Selaginella moellendorffii</name>
    <name type="common">Spikemoss</name>
    <dbReference type="NCBI Taxonomy" id="88036"/>
    <lineage>
        <taxon>Eukaryota</taxon>
        <taxon>Viridiplantae</taxon>
        <taxon>Streptophyta</taxon>
        <taxon>Embryophyta</taxon>
        <taxon>Tracheophyta</taxon>
        <taxon>Lycopodiopsida</taxon>
        <taxon>Selaginellales</taxon>
        <taxon>Selaginellaceae</taxon>
        <taxon>Selaginella</taxon>
    </lineage>
</organism>
<dbReference type="Gramene" id="EFJ11593">
    <property type="protein sequence ID" value="EFJ11593"/>
    <property type="gene ID" value="SELMODRAFT_426119"/>
</dbReference>
<dbReference type="KEGG" id="smo:SELMODRAFT_426119"/>
<accession>D8SVD3</accession>